<feature type="transmembrane region" description="Helical" evidence="2">
    <location>
        <begin position="25"/>
        <end position="47"/>
    </location>
</feature>
<dbReference type="AlphaFoldDB" id="A0A060PXR5"/>
<keyword evidence="2" id="KW-1133">Transmembrane helix</keyword>
<feature type="transmembrane region" description="Helical" evidence="2">
    <location>
        <begin position="175"/>
        <end position="194"/>
    </location>
</feature>
<dbReference type="InterPro" id="IPR036374">
    <property type="entry name" value="OxRdtase_Mopterin-bd_sf"/>
</dbReference>
<dbReference type="Gene3D" id="3.90.420.10">
    <property type="entry name" value="Oxidoreductase, molybdopterin-binding domain"/>
    <property type="match status" value="1"/>
</dbReference>
<feature type="transmembrane region" description="Helical" evidence="2">
    <location>
        <begin position="83"/>
        <end position="103"/>
    </location>
</feature>
<dbReference type="SUPFAM" id="SSF81296">
    <property type="entry name" value="E set domains"/>
    <property type="match status" value="1"/>
</dbReference>
<evidence type="ECO:0000259" key="3">
    <source>
        <dbReference type="Pfam" id="PF00174"/>
    </source>
</evidence>
<feature type="transmembrane region" description="Helical" evidence="2">
    <location>
        <begin position="134"/>
        <end position="154"/>
    </location>
</feature>
<dbReference type="GO" id="GO:0043546">
    <property type="term" value="F:molybdopterin cofactor binding"/>
    <property type="evidence" value="ECO:0007669"/>
    <property type="project" value="TreeGrafter"/>
</dbReference>
<dbReference type="EMBL" id="AB700587">
    <property type="protein sequence ID" value="BAO99116.1"/>
    <property type="molecule type" value="Genomic_DNA"/>
</dbReference>
<accession>A0A060PXR5</accession>
<dbReference type="Pfam" id="PF00174">
    <property type="entry name" value="Oxidored_molyb"/>
    <property type="match status" value="1"/>
</dbReference>
<keyword evidence="2" id="KW-0472">Membrane</keyword>
<evidence type="ECO:0000313" key="4">
    <source>
        <dbReference type="EMBL" id="BAO99116.1"/>
    </source>
</evidence>
<reference evidence="4" key="1">
    <citation type="journal article" date="2014" name="BMC Genomics">
        <title>Genome based analysis of type-I polyketide synthase and nonribosomal peptide synthetase gene clusters in seven strains of five representative Nocardia species.</title>
        <authorList>
            <person name="Komaki H."/>
            <person name="Ichikawa N."/>
            <person name="Hosoyama A."/>
            <person name="Takahashi-Nakaguchi A."/>
            <person name="Matsuzawa T."/>
            <person name="Suzuki K."/>
            <person name="Fujita N."/>
            <person name="Gonoi T."/>
        </authorList>
    </citation>
    <scope>NUCLEOTIDE SEQUENCE</scope>
    <source>
        <strain evidence="4">IFM 11049</strain>
    </source>
</reference>
<feature type="domain" description="Oxidoreductase molybdopterin-binding" evidence="3">
    <location>
        <begin position="248"/>
        <end position="395"/>
    </location>
</feature>
<dbReference type="InterPro" id="IPR014756">
    <property type="entry name" value="Ig_E-set"/>
</dbReference>
<name>A0A060PXR5_9NOCA</name>
<evidence type="ECO:0000256" key="2">
    <source>
        <dbReference type="SAM" id="Phobius"/>
    </source>
</evidence>
<dbReference type="InterPro" id="IPR000572">
    <property type="entry name" value="OxRdtase_Mopterin-bd_dom"/>
</dbReference>
<keyword evidence="2" id="KW-0812">Transmembrane</keyword>
<proteinExistence type="predicted"/>
<protein>
    <submittedName>
        <fullName evidence="4">Putative sulfite oxidase</fullName>
    </submittedName>
</protein>
<dbReference type="SUPFAM" id="SSF56524">
    <property type="entry name" value="Oxidoreductase molybdopterin-binding domain"/>
    <property type="match status" value="1"/>
</dbReference>
<dbReference type="Gene3D" id="2.60.40.650">
    <property type="match status" value="1"/>
</dbReference>
<dbReference type="PANTHER" id="PTHR19372">
    <property type="entry name" value="SULFITE REDUCTASE"/>
    <property type="match status" value="1"/>
</dbReference>
<feature type="region of interest" description="Disordered" evidence="1">
    <location>
        <begin position="491"/>
        <end position="511"/>
    </location>
</feature>
<dbReference type="GO" id="GO:0020037">
    <property type="term" value="F:heme binding"/>
    <property type="evidence" value="ECO:0007669"/>
    <property type="project" value="TreeGrafter"/>
</dbReference>
<feature type="transmembrane region" description="Helical" evidence="2">
    <location>
        <begin position="110"/>
        <end position="128"/>
    </location>
</feature>
<dbReference type="GO" id="GO:0006790">
    <property type="term" value="P:sulfur compound metabolic process"/>
    <property type="evidence" value="ECO:0007669"/>
    <property type="project" value="TreeGrafter"/>
</dbReference>
<organism evidence="4">
    <name type="scientific">Nocardia otitidiscaviarum</name>
    <dbReference type="NCBI Taxonomy" id="1823"/>
    <lineage>
        <taxon>Bacteria</taxon>
        <taxon>Bacillati</taxon>
        <taxon>Actinomycetota</taxon>
        <taxon>Actinomycetes</taxon>
        <taxon>Mycobacteriales</taxon>
        <taxon>Nocardiaceae</taxon>
        <taxon>Nocardia</taxon>
    </lineage>
</organism>
<evidence type="ECO:0000256" key="1">
    <source>
        <dbReference type="SAM" id="MobiDB-lite"/>
    </source>
</evidence>
<dbReference type="GO" id="GO:0008482">
    <property type="term" value="F:sulfite oxidase activity"/>
    <property type="evidence" value="ECO:0007669"/>
    <property type="project" value="TreeGrafter"/>
</dbReference>
<dbReference type="PANTHER" id="PTHR19372:SF7">
    <property type="entry name" value="SULFITE OXIDASE, MITOCHONDRIAL"/>
    <property type="match status" value="1"/>
</dbReference>
<dbReference type="RefSeq" id="WP_081872872.1">
    <property type="nucleotide sequence ID" value="NZ_JADLPU010000001.1"/>
</dbReference>
<dbReference type="Pfam" id="PF17957">
    <property type="entry name" value="Big_7"/>
    <property type="match status" value="1"/>
</dbReference>
<sequence length="521" mass="55582">MSNPNSATVGSRPNSSAAGIGRGRAALAGMLGAATVLGVGHLVAVFVDPASSPFFALGATMVDSTPTALKEAAIRRFGSNDKLALFVSMAVVMAIGAAIAGLLERRRPIGSALLLLLGGLTALAALQRPTATPWFALPTVVGIVVGILALRALVWTATPRPGEPEGLSRRRFLTGAVAVGAVAAGAAATGRWLGARLRDVVADRARFVLPVARRTAPPIPPEAEVPVPGITPLLTPNDRFYRVDTALQLPALASTDWRLRIHGMTDRTVEFDFDELRRRPAVERVITLTCVSNEVGGDLVGTARWLGYPLADLLAEAGMRSDADMLLSRSIDGFTAGTPLSTVLDGRDALLAIGMNGEALPIDHGYPARLIVPGLYGYVSATKWVVDLEVTRFDRARAYWTERGWADRAPIEIASRIDVPASFATVPAGPLTVAGVAWAQRRGIASVEVQVDNQPWQPATLAAEYSVDTWRQWTWQWTATPGTHTLRVRATDGTGERQTEQRTPPFPDGSTGWHNRVITVR</sequence>